<dbReference type="Proteomes" id="UP001143674">
    <property type="component" value="Unassembled WGS sequence"/>
</dbReference>
<sequence length="134" mass="15142">MTDSDFEKLDDRELADATLDKKLGFARVKTIVELANRALKNPDLLDSVCTAISSDRSIGFHKQAPLGWFGADHIYLSGQEHAMRALLSELDKWSSTEQEDLVRHWAGRRGIAAVTKELKELKELYGWNPHYGSQ</sequence>
<protein>
    <submittedName>
        <fullName evidence="1">Uncharacterized protein</fullName>
    </submittedName>
</protein>
<dbReference type="AlphaFoldDB" id="A0AAE3NLC0"/>
<evidence type="ECO:0000313" key="2">
    <source>
        <dbReference type="Proteomes" id="UP001143674"/>
    </source>
</evidence>
<dbReference type="EMBL" id="JAIVEX010000011">
    <property type="protein sequence ID" value="MDB0524000.1"/>
    <property type="molecule type" value="Genomic_DNA"/>
</dbReference>
<proteinExistence type="predicted"/>
<accession>A0AAE3NLC0</accession>
<evidence type="ECO:0000313" key="1">
    <source>
        <dbReference type="EMBL" id="MDB0524000.1"/>
    </source>
</evidence>
<reference evidence="1" key="1">
    <citation type="submission" date="2021-09" db="EMBL/GenBank/DDBJ databases">
        <title>Genomic analysis of Ralstonia spp.</title>
        <authorList>
            <person name="Aburjaile F."/>
            <person name="Ariute J.C."/>
            <person name="Pais A.K.L."/>
            <person name="Albuquerque G.M.R."/>
            <person name="Silva A.M.F."/>
            <person name="Brenig B."/>
            <person name="Azevedo V."/>
            <person name="Matiuzzi M."/>
            <person name="Ramos R."/>
            <person name="Goes-Neto A."/>
            <person name="Soares S."/>
            <person name="Iseppon A.M.B."/>
            <person name="Souza E."/>
            <person name="Gama M."/>
        </authorList>
    </citation>
    <scope>NUCLEOTIDE SEQUENCE</scope>
    <source>
        <strain evidence="1">B4</strain>
    </source>
</reference>
<comment type="caution">
    <text evidence="1">The sequence shown here is derived from an EMBL/GenBank/DDBJ whole genome shotgun (WGS) entry which is preliminary data.</text>
</comment>
<gene>
    <name evidence="1" type="ORF">LBW55_20550</name>
</gene>
<organism evidence="1 2">
    <name type="scientific">Ralstonia solanacearum</name>
    <name type="common">Pseudomonas solanacearum</name>
    <dbReference type="NCBI Taxonomy" id="305"/>
    <lineage>
        <taxon>Bacteria</taxon>
        <taxon>Pseudomonadati</taxon>
        <taxon>Pseudomonadota</taxon>
        <taxon>Betaproteobacteria</taxon>
        <taxon>Burkholderiales</taxon>
        <taxon>Burkholderiaceae</taxon>
        <taxon>Ralstonia</taxon>
        <taxon>Ralstonia solanacearum species complex</taxon>
    </lineage>
</organism>
<name>A0AAE3NLC0_RALSL</name>
<dbReference type="RefSeq" id="WP_184848543.1">
    <property type="nucleotide sequence ID" value="NZ_JABZEH010000001.1"/>
</dbReference>